<proteinExistence type="inferred from homology"/>
<dbReference type="InterPro" id="IPR020946">
    <property type="entry name" value="Flavin_mOase-like"/>
</dbReference>
<keyword evidence="4" id="KW-0560">Oxidoreductase</keyword>
<protein>
    <recommendedName>
        <fullName evidence="7">FAD/NAD(P)-binding domain-containing protein</fullName>
    </recommendedName>
</protein>
<dbReference type="GO" id="GO:0004499">
    <property type="term" value="F:N,N-dimethylaniline monooxygenase activity"/>
    <property type="evidence" value="ECO:0007669"/>
    <property type="project" value="InterPro"/>
</dbReference>
<organism evidence="5 6">
    <name type="scientific">Malassezia globosa (strain ATCC MYA-4612 / CBS 7966)</name>
    <name type="common">Dandruff-associated fungus</name>
    <dbReference type="NCBI Taxonomy" id="425265"/>
    <lineage>
        <taxon>Eukaryota</taxon>
        <taxon>Fungi</taxon>
        <taxon>Dikarya</taxon>
        <taxon>Basidiomycota</taxon>
        <taxon>Ustilaginomycotina</taxon>
        <taxon>Malasseziomycetes</taxon>
        <taxon>Malasseziales</taxon>
        <taxon>Malasseziaceae</taxon>
        <taxon>Malassezia</taxon>
    </lineage>
</organism>
<dbReference type="InParanoid" id="A8QCH1"/>
<accession>A8QCH1</accession>
<reference evidence="5 6" key="1">
    <citation type="journal article" date="2007" name="Proc. Natl. Acad. Sci. U.S.A.">
        <title>Dandruff-associated Malassezia genomes reveal convergent and divergent virulence traits shared with plant and human fungal pathogens.</title>
        <authorList>
            <person name="Xu J."/>
            <person name="Saunders C.W."/>
            <person name="Hu P."/>
            <person name="Grant R.A."/>
            <person name="Boekhout T."/>
            <person name="Kuramae E.E."/>
            <person name="Kronstad J.W."/>
            <person name="Deangelis Y.M."/>
            <person name="Reeder N.L."/>
            <person name="Johnstone K.R."/>
            <person name="Leland M."/>
            <person name="Fieno A.M."/>
            <person name="Begley W.M."/>
            <person name="Sun Y."/>
            <person name="Lacey M.P."/>
            <person name="Chaudhary T."/>
            <person name="Keough T."/>
            <person name="Chu L."/>
            <person name="Sears R."/>
            <person name="Yuan B."/>
            <person name="Dawson T.L.Jr."/>
        </authorList>
    </citation>
    <scope>NUCLEOTIDE SEQUENCE [LARGE SCALE GENOMIC DNA]</scope>
    <source>
        <strain evidence="6">ATCC MYA-4612 / CBS 7966</strain>
    </source>
</reference>
<evidence type="ECO:0000256" key="2">
    <source>
        <dbReference type="ARBA" id="ARBA00022630"/>
    </source>
</evidence>
<dbReference type="GeneID" id="5853147"/>
<dbReference type="AlphaFoldDB" id="A8QCH1"/>
<dbReference type="InterPro" id="IPR036188">
    <property type="entry name" value="FAD/NAD-bd_sf"/>
</dbReference>
<keyword evidence="6" id="KW-1185">Reference proteome</keyword>
<evidence type="ECO:0000313" key="5">
    <source>
        <dbReference type="EMBL" id="EDP41627.1"/>
    </source>
</evidence>
<dbReference type="PRINTS" id="PR00419">
    <property type="entry name" value="ADXRDTASE"/>
</dbReference>
<sequence>MIKYLFKILEGIILYLYEFIQLFISVFFSPLPPTKDSPRIGHVAVIGAGITGISTAAHLRSHGFEVTIFDESPDIGGIWRRVNSTSNLQINSLFYRFHPLAFYRSFYPFRDEILAQQHKVLTTYGLDKCIRFNTRVTKIERHSSSSSQDSKIGGPSRWIVNGNKSEVFDGLVVTIGTCGKPRIISLPNQDQFKGKIIHSCELDDLDYTGKSVVVIGGAASGVEVAETVVAKGAKKATILARSDKWFIPRNVILDSCLSMFPYIFKTLTTLVPEQLIRRLHYRDLEEKMTPTFPLYSSTPVVNNAFFRLVRQGSADYHRGEVTSVKSDGLEWNYRLRSQRKGEEGEKKFINADIIVLASGYHRPSMDFLPKDLFPDGYSGPNMYLQCFPVHDPSIVCTNATYVDGFGSVGSLHIGIYARLLALFLRRPETRPSSQFMRFWVDTVRIFKRGFFGGPLEFFTYPEVCIWLAVCMLQCPERIPYFFFVMFGFGEWYVAKDGSSRFRYPIMNFWSRIMKQLHRLPLERPQFYIPGPQQRV</sequence>
<dbReference type="RefSeq" id="XP_001728841.1">
    <property type="nucleotide sequence ID" value="XM_001728789.1"/>
</dbReference>
<evidence type="ECO:0000256" key="4">
    <source>
        <dbReference type="ARBA" id="ARBA00023002"/>
    </source>
</evidence>
<dbReference type="Proteomes" id="UP000008837">
    <property type="component" value="Unassembled WGS sequence"/>
</dbReference>
<dbReference type="SUPFAM" id="SSF51905">
    <property type="entry name" value="FAD/NAD(P)-binding domain"/>
    <property type="match status" value="1"/>
</dbReference>
<comment type="similarity">
    <text evidence="1">Belongs to the FMO family.</text>
</comment>
<evidence type="ECO:0000256" key="3">
    <source>
        <dbReference type="ARBA" id="ARBA00022827"/>
    </source>
</evidence>
<keyword evidence="3" id="KW-0274">FAD</keyword>
<evidence type="ECO:0000313" key="6">
    <source>
        <dbReference type="Proteomes" id="UP000008837"/>
    </source>
</evidence>
<dbReference type="GO" id="GO:0050660">
    <property type="term" value="F:flavin adenine dinucleotide binding"/>
    <property type="evidence" value="ECO:0007669"/>
    <property type="project" value="InterPro"/>
</dbReference>
<keyword evidence="2" id="KW-0285">Flavoprotein</keyword>
<dbReference type="PANTHER" id="PTHR23023">
    <property type="entry name" value="DIMETHYLANILINE MONOOXYGENASE"/>
    <property type="match status" value="1"/>
</dbReference>
<gene>
    <name evidence="5" type="ORF">MGL_4008</name>
</gene>
<dbReference type="InterPro" id="IPR050346">
    <property type="entry name" value="FMO-like"/>
</dbReference>
<evidence type="ECO:0000256" key="1">
    <source>
        <dbReference type="ARBA" id="ARBA00009183"/>
    </source>
</evidence>
<dbReference type="EMBL" id="AAYY01000018">
    <property type="protein sequence ID" value="EDP41627.1"/>
    <property type="molecule type" value="Genomic_DNA"/>
</dbReference>
<dbReference type="OrthoDB" id="66881at2759"/>
<dbReference type="GO" id="GO:0050661">
    <property type="term" value="F:NADP binding"/>
    <property type="evidence" value="ECO:0007669"/>
    <property type="project" value="InterPro"/>
</dbReference>
<evidence type="ECO:0008006" key="7">
    <source>
        <dbReference type="Google" id="ProtNLM"/>
    </source>
</evidence>
<dbReference type="Gene3D" id="3.50.50.60">
    <property type="entry name" value="FAD/NAD(P)-binding domain"/>
    <property type="match status" value="1"/>
</dbReference>
<dbReference type="KEGG" id="mgl:MGL_4008"/>
<dbReference type="Pfam" id="PF00743">
    <property type="entry name" value="FMO-like"/>
    <property type="match status" value="1"/>
</dbReference>
<name>A8QCH1_MALGO</name>
<comment type="caution">
    <text evidence="5">The sequence shown here is derived from an EMBL/GenBank/DDBJ whole genome shotgun (WGS) entry which is preliminary data.</text>
</comment>
<dbReference type="OMA" id="SEKWIIP"/>
<dbReference type="VEuPathDB" id="FungiDB:MGL_4008"/>